<name>A0ABN1Y088_9PSEU</name>
<sequence>MIWNGVREQLEGDGMPTVAVDLPGFGAPKPAGFGASKDEYSQWLAETLRGIDGPIDVVGHDWGAGLVLRAVTAFDVPVRSWAVDCASVMHRDNVWHDMAQVWRTPGSGEEWIAAFVAAEGGAGGRPGEPGWLKSALLASCPTPADARQIDASIDEVMGECILALYRSATPNIFGDWGAEMSRPAAIPGLVLRATADNSDDPARSAEMAAGLGARTAELEGLNHWWMMEDPAATVTALRAFWASLP</sequence>
<dbReference type="InterPro" id="IPR029058">
    <property type="entry name" value="AB_hydrolase_fold"/>
</dbReference>
<dbReference type="PRINTS" id="PR00412">
    <property type="entry name" value="EPOXHYDRLASE"/>
</dbReference>
<dbReference type="EMBL" id="BAAAJK010000018">
    <property type="protein sequence ID" value="GAA1392684.1"/>
    <property type="molecule type" value="Genomic_DNA"/>
</dbReference>
<comment type="caution">
    <text evidence="2">The sequence shown here is derived from an EMBL/GenBank/DDBJ whole genome shotgun (WGS) entry which is preliminary data.</text>
</comment>
<reference evidence="2 3" key="1">
    <citation type="journal article" date="2019" name="Int. J. Syst. Evol. Microbiol.">
        <title>The Global Catalogue of Microorganisms (GCM) 10K type strain sequencing project: providing services to taxonomists for standard genome sequencing and annotation.</title>
        <authorList>
            <consortium name="The Broad Institute Genomics Platform"/>
            <consortium name="The Broad Institute Genome Sequencing Center for Infectious Disease"/>
            <person name="Wu L."/>
            <person name="Ma J."/>
        </authorList>
    </citation>
    <scope>NUCLEOTIDE SEQUENCE [LARGE SCALE GENOMIC DNA]</scope>
    <source>
        <strain evidence="2 3">JCM 11896</strain>
    </source>
</reference>
<evidence type="ECO:0000259" key="1">
    <source>
        <dbReference type="Pfam" id="PF12697"/>
    </source>
</evidence>
<proteinExistence type="predicted"/>
<feature type="domain" description="AB hydrolase-1" evidence="1">
    <location>
        <begin position="11"/>
        <end position="234"/>
    </location>
</feature>
<gene>
    <name evidence="2" type="ORF">GCM10009613_38080</name>
</gene>
<dbReference type="Gene3D" id="3.40.50.1820">
    <property type="entry name" value="alpha/beta hydrolase"/>
    <property type="match status" value="1"/>
</dbReference>
<keyword evidence="2" id="KW-0378">Hydrolase</keyword>
<dbReference type="GO" id="GO:0016787">
    <property type="term" value="F:hydrolase activity"/>
    <property type="evidence" value="ECO:0007669"/>
    <property type="project" value="UniProtKB-KW"/>
</dbReference>
<dbReference type="InterPro" id="IPR000073">
    <property type="entry name" value="AB_hydrolase_1"/>
</dbReference>
<accession>A0ABN1Y088</accession>
<evidence type="ECO:0000313" key="3">
    <source>
        <dbReference type="Proteomes" id="UP001501414"/>
    </source>
</evidence>
<dbReference type="Pfam" id="PF12697">
    <property type="entry name" value="Abhydrolase_6"/>
    <property type="match status" value="1"/>
</dbReference>
<evidence type="ECO:0000313" key="2">
    <source>
        <dbReference type="EMBL" id="GAA1392684.1"/>
    </source>
</evidence>
<keyword evidence="3" id="KW-1185">Reference proteome</keyword>
<organism evidence="2 3">
    <name type="scientific">Pseudonocardia kongjuensis</name>
    <dbReference type="NCBI Taxonomy" id="102227"/>
    <lineage>
        <taxon>Bacteria</taxon>
        <taxon>Bacillati</taxon>
        <taxon>Actinomycetota</taxon>
        <taxon>Actinomycetes</taxon>
        <taxon>Pseudonocardiales</taxon>
        <taxon>Pseudonocardiaceae</taxon>
        <taxon>Pseudonocardia</taxon>
    </lineage>
</organism>
<dbReference type="SUPFAM" id="SSF53474">
    <property type="entry name" value="alpha/beta-Hydrolases"/>
    <property type="match status" value="1"/>
</dbReference>
<dbReference type="InterPro" id="IPR000639">
    <property type="entry name" value="Epox_hydrolase-like"/>
</dbReference>
<protein>
    <submittedName>
        <fullName evidence="2">Alpha/beta fold hydrolase</fullName>
    </submittedName>
</protein>
<dbReference type="Proteomes" id="UP001501414">
    <property type="component" value="Unassembled WGS sequence"/>
</dbReference>